<keyword evidence="1" id="KW-0813">Transport</keyword>
<dbReference type="Pfam" id="PF00005">
    <property type="entry name" value="ABC_tran"/>
    <property type="match status" value="1"/>
</dbReference>
<dbReference type="PANTHER" id="PTHR43514">
    <property type="entry name" value="ABC TRANSPORTER I FAMILY MEMBER 10"/>
    <property type="match status" value="1"/>
</dbReference>
<dbReference type="InterPro" id="IPR004606">
    <property type="entry name" value="Mop_domain"/>
</dbReference>
<dbReference type="SUPFAM" id="SSF52540">
    <property type="entry name" value="P-loop containing nucleoside triphosphate hydrolases"/>
    <property type="match status" value="1"/>
</dbReference>
<protein>
    <submittedName>
        <fullName evidence="12">Molybdenum ABC transporter ATP-binding protein</fullName>
    </submittedName>
</protein>
<accession>A0A9X9XGV4</accession>
<dbReference type="RefSeq" id="WP_211848474.1">
    <property type="nucleotide sequence ID" value="NZ_JAAEDL010000024.1"/>
</dbReference>
<dbReference type="InterPro" id="IPR003439">
    <property type="entry name" value="ABC_transporter-like_ATP-bd"/>
</dbReference>
<dbReference type="InterPro" id="IPR008995">
    <property type="entry name" value="Mo/tungstate-bd_C_term_dom"/>
</dbReference>
<evidence type="ECO:0000256" key="8">
    <source>
        <dbReference type="ARBA" id="ARBA00023136"/>
    </source>
</evidence>
<dbReference type="InterPro" id="IPR017871">
    <property type="entry name" value="ABC_transporter-like_CS"/>
</dbReference>
<keyword evidence="2" id="KW-1003">Cell membrane</keyword>
<dbReference type="GO" id="GO:0005524">
    <property type="term" value="F:ATP binding"/>
    <property type="evidence" value="ECO:0007669"/>
    <property type="project" value="UniProtKB-KW"/>
</dbReference>
<name>A0A9X9XGV4_9PROT</name>
<dbReference type="PANTHER" id="PTHR43514:SF4">
    <property type="entry name" value="ABC TRANSPORTER I FAMILY MEMBER 10"/>
    <property type="match status" value="1"/>
</dbReference>
<evidence type="ECO:0000313" key="13">
    <source>
        <dbReference type="Proteomes" id="UP001138709"/>
    </source>
</evidence>
<dbReference type="Gene3D" id="3.40.50.300">
    <property type="entry name" value="P-loop containing nucleotide triphosphate hydrolases"/>
    <property type="match status" value="1"/>
</dbReference>
<evidence type="ECO:0000256" key="1">
    <source>
        <dbReference type="ARBA" id="ARBA00022448"/>
    </source>
</evidence>
<dbReference type="AlphaFoldDB" id="A0A9X9XGV4"/>
<keyword evidence="6 12" id="KW-0067">ATP-binding</keyword>
<dbReference type="GO" id="GO:0015098">
    <property type="term" value="F:molybdate ion transmembrane transporter activity"/>
    <property type="evidence" value="ECO:0007669"/>
    <property type="project" value="InterPro"/>
</dbReference>
<evidence type="ECO:0000256" key="2">
    <source>
        <dbReference type="ARBA" id="ARBA00022475"/>
    </source>
</evidence>
<keyword evidence="13" id="KW-1185">Reference proteome</keyword>
<dbReference type="GO" id="GO:0016020">
    <property type="term" value="C:membrane"/>
    <property type="evidence" value="ECO:0007669"/>
    <property type="project" value="InterPro"/>
</dbReference>
<feature type="domain" description="ABC transporter" evidence="10">
    <location>
        <begin position="10"/>
        <end position="244"/>
    </location>
</feature>
<keyword evidence="4" id="KW-0997">Cell inner membrane</keyword>
<comment type="caution">
    <text evidence="12">The sequence shown here is derived from an EMBL/GenBank/DDBJ whole genome shotgun (WGS) entry which is preliminary data.</text>
</comment>
<sequence length="377" mass="39968">MVEVALRHRFDHPGAWRSSRRDGFTLDVAFAAPPRGVTALFGPSGCGKSTILAAVAGLLRPQSGRVALDGAVLLDTAAGICLPPERRRCGVVFQDARLFPHLSVETNLRYGLRRAPRDAEGPGFEEVVALLGIGHLLARRPAGLSGGERQRVALGRALLARPRLLLMDEPLAALDAARRTEVLPFLARLRDAARQPILYVTHALEEVDALADHLVLLEAGRVLAEGAATEIAARTDLPLASRRDAGVLLDCTVLAAPGGGLARLGFPGGELVTTLHPGAPGTRLRVRLRARDVAVAVAEPHGISTQNVLRATLATITPAGEPLEVFLRLDVGPSQVLARITRDSLERLALRPGMPVWALVKAVTFDHRVAAAAAAPP</sequence>
<feature type="domain" description="Mop" evidence="11">
    <location>
        <begin position="302"/>
        <end position="369"/>
    </location>
</feature>
<keyword evidence="3 9" id="KW-0500">Molybdenum</keyword>
<dbReference type="InterPro" id="IPR050334">
    <property type="entry name" value="Molybdenum_import_ModC"/>
</dbReference>
<dbReference type="SUPFAM" id="SSF50331">
    <property type="entry name" value="MOP-like"/>
    <property type="match status" value="1"/>
</dbReference>
<dbReference type="Proteomes" id="UP001138709">
    <property type="component" value="Unassembled WGS sequence"/>
</dbReference>
<gene>
    <name evidence="12" type="primary">modC</name>
    <name evidence="12" type="ORF">GXW74_20785</name>
</gene>
<proteinExistence type="predicted"/>
<keyword evidence="5" id="KW-0547">Nucleotide-binding</keyword>
<dbReference type="Pfam" id="PF03459">
    <property type="entry name" value="TOBE"/>
    <property type="match status" value="1"/>
</dbReference>
<evidence type="ECO:0000256" key="3">
    <source>
        <dbReference type="ARBA" id="ARBA00022505"/>
    </source>
</evidence>
<evidence type="ECO:0000256" key="9">
    <source>
        <dbReference type="PROSITE-ProRule" id="PRU01213"/>
    </source>
</evidence>
<evidence type="ECO:0000259" key="10">
    <source>
        <dbReference type="PROSITE" id="PS50893"/>
    </source>
</evidence>
<organism evidence="12 13">
    <name type="scientific">Neoroseomonas eburnea</name>
    <dbReference type="NCBI Taxonomy" id="1346889"/>
    <lineage>
        <taxon>Bacteria</taxon>
        <taxon>Pseudomonadati</taxon>
        <taxon>Pseudomonadota</taxon>
        <taxon>Alphaproteobacteria</taxon>
        <taxon>Acetobacterales</taxon>
        <taxon>Acetobacteraceae</taxon>
        <taxon>Neoroseomonas</taxon>
    </lineage>
</organism>
<evidence type="ECO:0000313" key="12">
    <source>
        <dbReference type="EMBL" id="MBR0682940.1"/>
    </source>
</evidence>
<dbReference type="InterPro" id="IPR027417">
    <property type="entry name" value="P-loop_NTPase"/>
</dbReference>
<evidence type="ECO:0000256" key="4">
    <source>
        <dbReference type="ARBA" id="ARBA00022519"/>
    </source>
</evidence>
<reference evidence="12" key="2">
    <citation type="journal article" date="2021" name="Syst. Appl. Microbiol.">
        <title>Roseomonas hellenica sp. nov., isolated from roots of wild-growing Alkanna tinctoria.</title>
        <authorList>
            <person name="Rat A."/>
            <person name="Naranjo H.D."/>
            <person name="Lebbe L."/>
            <person name="Cnockaert M."/>
            <person name="Krigas N."/>
            <person name="Grigoriadou K."/>
            <person name="Maloupa E."/>
            <person name="Willems A."/>
        </authorList>
    </citation>
    <scope>NUCLEOTIDE SEQUENCE</scope>
    <source>
        <strain evidence="12">LMG 31228</strain>
    </source>
</reference>
<dbReference type="Gene3D" id="2.40.50.100">
    <property type="match status" value="1"/>
</dbReference>
<dbReference type="InterPro" id="IPR011868">
    <property type="entry name" value="ModC_ABC_ATP-bd"/>
</dbReference>
<keyword evidence="7" id="KW-1278">Translocase</keyword>
<dbReference type="NCBIfam" id="TIGR02142">
    <property type="entry name" value="modC_ABC"/>
    <property type="match status" value="1"/>
</dbReference>
<dbReference type="PROSITE" id="PS51866">
    <property type="entry name" value="MOP"/>
    <property type="match status" value="1"/>
</dbReference>
<dbReference type="InterPro" id="IPR005116">
    <property type="entry name" value="Transp-assoc_OB_typ1"/>
</dbReference>
<dbReference type="EMBL" id="JAAEDL010000024">
    <property type="protein sequence ID" value="MBR0682940.1"/>
    <property type="molecule type" value="Genomic_DNA"/>
</dbReference>
<evidence type="ECO:0000256" key="6">
    <source>
        <dbReference type="ARBA" id="ARBA00022840"/>
    </source>
</evidence>
<dbReference type="PROSITE" id="PS00211">
    <property type="entry name" value="ABC_TRANSPORTER_1"/>
    <property type="match status" value="1"/>
</dbReference>
<dbReference type="InterPro" id="IPR003593">
    <property type="entry name" value="AAA+_ATPase"/>
</dbReference>
<reference evidence="12" key="1">
    <citation type="submission" date="2020-01" db="EMBL/GenBank/DDBJ databases">
        <authorList>
            <person name="Rat A."/>
        </authorList>
    </citation>
    <scope>NUCLEOTIDE SEQUENCE</scope>
    <source>
        <strain evidence="12">LMG 31228</strain>
    </source>
</reference>
<dbReference type="GO" id="GO:0016887">
    <property type="term" value="F:ATP hydrolysis activity"/>
    <property type="evidence" value="ECO:0007669"/>
    <property type="project" value="InterPro"/>
</dbReference>
<dbReference type="PROSITE" id="PS50893">
    <property type="entry name" value="ABC_TRANSPORTER_2"/>
    <property type="match status" value="1"/>
</dbReference>
<evidence type="ECO:0000259" key="11">
    <source>
        <dbReference type="PROSITE" id="PS51866"/>
    </source>
</evidence>
<dbReference type="GO" id="GO:0140359">
    <property type="term" value="F:ABC-type transporter activity"/>
    <property type="evidence" value="ECO:0007669"/>
    <property type="project" value="InterPro"/>
</dbReference>
<evidence type="ECO:0000256" key="7">
    <source>
        <dbReference type="ARBA" id="ARBA00022967"/>
    </source>
</evidence>
<keyword evidence="8" id="KW-0472">Membrane</keyword>
<evidence type="ECO:0000256" key="5">
    <source>
        <dbReference type="ARBA" id="ARBA00022741"/>
    </source>
</evidence>
<dbReference type="SMART" id="SM00382">
    <property type="entry name" value="AAA"/>
    <property type="match status" value="1"/>
</dbReference>